<dbReference type="AlphaFoldDB" id="A0A7V2ZLE0"/>
<accession>A0A7V2ZLE0</accession>
<dbReference type="InterPro" id="IPR028098">
    <property type="entry name" value="Glyco_trans_4-like_N"/>
</dbReference>
<protein>
    <submittedName>
        <fullName evidence="2">Glycosyltransferase</fullName>
    </submittedName>
</protein>
<feature type="domain" description="Glycosyltransferase subfamily 4-like N-terminal" evidence="1">
    <location>
        <begin position="17"/>
        <end position="209"/>
    </location>
</feature>
<dbReference type="EMBL" id="DSUJ01000008">
    <property type="protein sequence ID" value="HFI92082.1"/>
    <property type="molecule type" value="Genomic_DNA"/>
</dbReference>
<dbReference type="Pfam" id="PF13692">
    <property type="entry name" value="Glyco_trans_1_4"/>
    <property type="match status" value="1"/>
</dbReference>
<sequence>MKILQISPQIPYPPDSGGKISIWGITKYLSQLGHQITLVSYYDESYDVEKYNALKNYCEPIFIKHNTRNNILKAIVNLFSSVPYNISKYYCKSLEDFLIDFLNKNDIDIIHIDHLHLSWVVDVVKSIKNIPVVLREHNLELKIMKRFYEDTKNPFLKFYAGLQYKKFIHYEPLQALKFDKCIMISKEDEKYLKEMNSKVKIKTIPVGVEENILHLKMNSVLPLTLFHIGSLKWIPNREGLMWFLKEIFPIIIKSYPQTKLYIYGIGAESIEVDPNLSDNVIKVGYVEDIWEEIKNKMIMIVPLIVGSGMRVKIIEMLAAGKLIVTTSVGKEGIEVSDGQQIFIADDSQSFAQKIIDIFSGKVNSDQVIQNAKRFIEQKHLWNLVAKEFENEYLELINQNKK</sequence>
<keyword evidence="2" id="KW-0808">Transferase</keyword>
<organism evidence="2">
    <name type="scientific">Ignavibacterium album</name>
    <dbReference type="NCBI Taxonomy" id="591197"/>
    <lineage>
        <taxon>Bacteria</taxon>
        <taxon>Pseudomonadati</taxon>
        <taxon>Ignavibacteriota</taxon>
        <taxon>Ignavibacteria</taxon>
        <taxon>Ignavibacteriales</taxon>
        <taxon>Ignavibacteriaceae</taxon>
        <taxon>Ignavibacterium</taxon>
    </lineage>
</organism>
<reference evidence="2" key="1">
    <citation type="journal article" date="2020" name="mSystems">
        <title>Genome- and Community-Level Interaction Insights into Carbon Utilization and Element Cycling Functions of Hydrothermarchaeota in Hydrothermal Sediment.</title>
        <authorList>
            <person name="Zhou Z."/>
            <person name="Liu Y."/>
            <person name="Xu W."/>
            <person name="Pan J."/>
            <person name="Luo Z.H."/>
            <person name="Li M."/>
        </authorList>
    </citation>
    <scope>NUCLEOTIDE SEQUENCE [LARGE SCALE GENOMIC DNA]</scope>
    <source>
        <strain evidence="2">SpSt-479</strain>
    </source>
</reference>
<gene>
    <name evidence="2" type="ORF">ENS31_11240</name>
</gene>
<evidence type="ECO:0000313" key="2">
    <source>
        <dbReference type="EMBL" id="HFI92082.1"/>
    </source>
</evidence>
<name>A0A7V2ZLE0_9BACT</name>
<dbReference type="PANTHER" id="PTHR12526">
    <property type="entry name" value="GLYCOSYLTRANSFERASE"/>
    <property type="match status" value="1"/>
</dbReference>
<dbReference type="SUPFAM" id="SSF53756">
    <property type="entry name" value="UDP-Glycosyltransferase/glycogen phosphorylase"/>
    <property type="match status" value="1"/>
</dbReference>
<dbReference type="Pfam" id="PF13439">
    <property type="entry name" value="Glyco_transf_4"/>
    <property type="match status" value="1"/>
</dbReference>
<evidence type="ECO:0000259" key="1">
    <source>
        <dbReference type="Pfam" id="PF13439"/>
    </source>
</evidence>
<proteinExistence type="predicted"/>
<dbReference type="CDD" id="cd03801">
    <property type="entry name" value="GT4_PimA-like"/>
    <property type="match status" value="1"/>
</dbReference>
<dbReference type="GO" id="GO:0016757">
    <property type="term" value="F:glycosyltransferase activity"/>
    <property type="evidence" value="ECO:0007669"/>
    <property type="project" value="UniProtKB-ARBA"/>
</dbReference>
<comment type="caution">
    <text evidence="2">The sequence shown here is derived from an EMBL/GenBank/DDBJ whole genome shotgun (WGS) entry which is preliminary data.</text>
</comment>
<dbReference type="Gene3D" id="3.40.50.2000">
    <property type="entry name" value="Glycogen Phosphorylase B"/>
    <property type="match status" value="2"/>
</dbReference>
<dbReference type="PANTHER" id="PTHR12526:SF630">
    <property type="entry name" value="GLYCOSYLTRANSFERASE"/>
    <property type="match status" value="1"/>
</dbReference>